<keyword evidence="2" id="KW-1185">Reference proteome</keyword>
<organism evidence="1 2">
    <name type="scientific">Fusarium decemcellulare</name>
    <dbReference type="NCBI Taxonomy" id="57161"/>
    <lineage>
        <taxon>Eukaryota</taxon>
        <taxon>Fungi</taxon>
        <taxon>Dikarya</taxon>
        <taxon>Ascomycota</taxon>
        <taxon>Pezizomycotina</taxon>
        <taxon>Sordariomycetes</taxon>
        <taxon>Hypocreomycetidae</taxon>
        <taxon>Hypocreales</taxon>
        <taxon>Nectriaceae</taxon>
        <taxon>Fusarium</taxon>
        <taxon>Fusarium decemcellulare species complex</taxon>
    </lineage>
</organism>
<gene>
    <name evidence="1" type="ORF">NM208_g13633</name>
</gene>
<name>A0ACC1RJ19_9HYPO</name>
<comment type="caution">
    <text evidence="1">The sequence shown here is derived from an EMBL/GenBank/DDBJ whole genome shotgun (WGS) entry which is preliminary data.</text>
</comment>
<protein>
    <submittedName>
        <fullName evidence="1">Uncharacterized protein</fullName>
    </submittedName>
</protein>
<sequence length="367" mass="41153">MANNSQRDLLRLTAELEDLSLSELDKASPTEVLSRMLNPGATFAEESSLTAEDRDQLVEIAKSDSATVYKAKGWIAIKKMHPNYSNLPEEQMAYDMNCEAVMAQEAAEDFKNHAPTGGIPVKVPQGVWTITDWKGFWHRCMDRLPPQDHTDTPAFKMNLILPMPETVRRALVCLFHPHSSNSLMDPVVVKEIANRAENRHCLVRPCLGMVNISRSAHEFSLRNFDLSVRDMESLGMRVDDFARAIGEAFALLHYRSELSGGGVQFALGTSQTNEGSHKTIDLYLLGFGKCAPCVENDHDDNICNILRRGMLTGETQRFIPSPQSPRLFGIFKAAYLERGERESSRSAKGRAERVMKLYESDVSKRFG</sequence>
<evidence type="ECO:0000313" key="1">
    <source>
        <dbReference type="EMBL" id="KAJ3520634.1"/>
    </source>
</evidence>
<dbReference type="Proteomes" id="UP001148629">
    <property type="component" value="Unassembled WGS sequence"/>
</dbReference>
<dbReference type="EMBL" id="JANRMS010002852">
    <property type="protein sequence ID" value="KAJ3520634.1"/>
    <property type="molecule type" value="Genomic_DNA"/>
</dbReference>
<accession>A0ACC1RJ19</accession>
<evidence type="ECO:0000313" key="2">
    <source>
        <dbReference type="Proteomes" id="UP001148629"/>
    </source>
</evidence>
<proteinExistence type="predicted"/>
<reference evidence="1" key="1">
    <citation type="submission" date="2022-08" db="EMBL/GenBank/DDBJ databases">
        <title>Genome Sequence of Fusarium decemcellulare.</title>
        <authorList>
            <person name="Buettner E."/>
        </authorList>
    </citation>
    <scope>NUCLEOTIDE SEQUENCE</scope>
    <source>
        <strain evidence="1">Babe19</strain>
    </source>
</reference>